<keyword evidence="11" id="KW-1185">Reference proteome</keyword>
<protein>
    <submittedName>
        <fullName evidence="10">CRISPR/Cas system-associated endonuclease Cas1</fullName>
    </submittedName>
</protein>
<evidence type="ECO:0000313" key="10">
    <source>
        <dbReference type="EMBL" id="MBB5328424.1"/>
    </source>
</evidence>
<evidence type="ECO:0000256" key="9">
    <source>
        <dbReference type="ARBA" id="ARBA00038592"/>
    </source>
</evidence>
<evidence type="ECO:0000256" key="4">
    <source>
        <dbReference type="ARBA" id="ARBA00022801"/>
    </source>
</evidence>
<name>A0A9X0QDQ6_9BACT</name>
<dbReference type="RefSeq" id="WP_183975911.1">
    <property type="nucleotide sequence ID" value="NZ_JACHEB010000004.1"/>
</dbReference>
<evidence type="ECO:0000256" key="2">
    <source>
        <dbReference type="ARBA" id="ARBA00022723"/>
    </source>
</evidence>
<evidence type="ECO:0000256" key="5">
    <source>
        <dbReference type="ARBA" id="ARBA00022842"/>
    </source>
</evidence>
<proteinExistence type="predicted"/>
<dbReference type="Pfam" id="PF01867">
    <property type="entry name" value="Cas_Cas1"/>
    <property type="match status" value="1"/>
</dbReference>
<keyword evidence="3 10" id="KW-0255">Endonuclease</keyword>
<keyword evidence="4" id="KW-0378">Hydrolase</keyword>
<dbReference type="Gene3D" id="1.20.120.920">
    <property type="entry name" value="CRISPR-associated endonuclease Cas1, C-terminal domain"/>
    <property type="match status" value="1"/>
</dbReference>
<evidence type="ECO:0000256" key="6">
    <source>
        <dbReference type="ARBA" id="ARBA00023118"/>
    </source>
</evidence>
<dbReference type="GO" id="GO:0043571">
    <property type="term" value="P:maintenance of CRISPR repeat elements"/>
    <property type="evidence" value="ECO:0007669"/>
    <property type="project" value="InterPro"/>
</dbReference>
<dbReference type="InterPro" id="IPR050646">
    <property type="entry name" value="Cas1"/>
</dbReference>
<keyword evidence="6" id="KW-0051">Antiviral defense</keyword>
<keyword evidence="8" id="KW-0464">Manganese</keyword>
<dbReference type="InterPro" id="IPR002729">
    <property type="entry name" value="CRISPR-assoc_Cas1"/>
</dbReference>
<evidence type="ECO:0000256" key="3">
    <source>
        <dbReference type="ARBA" id="ARBA00022759"/>
    </source>
</evidence>
<dbReference type="GO" id="GO:0016787">
    <property type="term" value="F:hydrolase activity"/>
    <property type="evidence" value="ECO:0007669"/>
    <property type="project" value="UniProtKB-KW"/>
</dbReference>
<dbReference type="PANTHER" id="PTHR34353">
    <property type="entry name" value="CRISPR-ASSOCIATED ENDONUCLEASE CAS1 1"/>
    <property type="match status" value="1"/>
</dbReference>
<accession>A0A9X0QDQ6</accession>
<keyword evidence="5" id="KW-0460">Magnesium</keyword>
<dbReference type="Proteomes" id="UP000535182">
    <property type="component" value="Unassembled WGS sequence"/>
</dbReference>
<evidence type="ECO:0000256" key="1">
    <source>
        <dbReference type="ARBA" id="ARBA00022722"/>
    </source>
</evidence>
<evidence type="ECO:0000256" key="7">
    <source>
        <dbReference type="ARBA" id="ARBA00023125"/>
    </source>
</evidence>
<dbReference type="InterPro" id="IPR042206">
    <property type="entry name" value="CRISPR-assoc_Cas1_C"/>
</dbReference>
<dbReference type="EMBL" id="JACHEB010000004">
    <property type="protein sequence ID" value="MBB5328424.1"/>
    <property type="molecule type" value="Genomic_DNA"/>
</dbReference>
<dbReference type="GO" id="GO:0051607">
    <property type="term" value="P:defense response to virus"/>
    <property type="evidence" value="ECO:0007669"/>
    <property type="project" value="UniProtKB-KW"/>
</dbReference>
<comment type="caution">
    <text evidence="10">The sequence shown here is derived from an EMBL/GenBank/DDBJ whole genome shotgun (WGS) entry which is preliminary data.</text>
</comment>
<comment type="subunit">
    <text evidence="9">Homodimer, forms a heterotetramer with a Cas2 homodimer.</text>
</comment>
<dbReference type="Gene3D" id="3.100.10.20">
    <property type="entry name" value="CRISPR-associated endonuclease Cas1, N-terminal domain"/>
    <property type="match status" value="1"/>
</dbReference>
<reference evidence="10 11" key="1">
    <citation type="submission" date="2020-08" db="EMBL/GenBank/DDBJ databases">
        <title>Genomic Encyclopedia of Type Strains, Phase IV (KMG-V): Genome sequencing to study the core and pangenomes of soil and plant-associated prokaryotes.</title>
        <authorList>
            <person name="Whitman W."/>
        </authorList>
    </citation>
    <scope>NUCLEOTIDE SEQUENCE [LARGE SCALE GENOMIC DNA]</scope>
    <source>
        <strain evidence="10 11">X5P2</strain>
    </source>
</reference>
<organism evidence="10 11">
    <name type="scientific">Tunturiibacter gelidiferens</name>
    <dbReference type="NCBI Taxonomy" id="3069689"/>
    <lineage>
        <taxon>Bacteria</taxon>
        <taxon>Pseudomonadati</taxon>
        <taxon>Acidobacteriota</taxon>
        <taxon>Terriglobia</taxon>
        <taxon>Terriglobales</taxon>
        <taxon>Acidobacteriaceae</taxon>
        <taxon>Tunturiibacter</taxon>
    </lineage>
</organism>
<dbReference type="GO" id="GO:0004519">
    <property type="term" value="F:endonuclease activity"/>
    <property type="evidence" value="ECO:0007669"/>
    <property type="project" value="UniProtKB-KW"/>
</dbReference>
<dbReference type="AlphaFoldDB" id="A0A9X0QDQ6"/>
<keyword evidence="2" id="KW-0479">Metal-binding</keyword>
<evidence type="ECO:0000256" key="8">
    <source>
        <dbReference type="ARBA" id="ARBA00023211"/>
    </source>
</evidence>
<gene>
    <name evidence="10" type="ORF">HDF14_002034</name>
</gene>
<dbReference type="GO" id="GO:0003677">
    <property type="term" value="F:DNA binding"/>
    <property type="evidence" value="ECO:0007669"/>
    <property type="project" value="UniProtKB-KW"/>
</dbReference>
<dbReference type="GO" id="GO:0046872">
    <property type="term" value="F:metal ion binding"/>
    <property type="evidence" value="ECO:0007669"/>
    <property type="project" value="UniProtKB-KW"/>
</dbReference>
<evidence type="ECO:0000313" key="11">
    <source>
        <dbReference type="Proteomes" id="UP000535182"/>
    </source>
</evidence>
<keyword evidence="7" id="KW-0238">DNA-binding</keyword>
<sequence length="210" mass="23059">MAATQTVAQLSLLRKSAHNALELKPRCGVVTLSGYGISVRVDRGHLLLEDGFGEKRRSSRISRVDRGLRHLVVIGSDGMVSLSALRWLADRDASFAMLDRDGSVLAATGPVHSSDVRLRRAQALALQNGTALTISRELIDRKLAAQERAVRDGFRSESAALAIRKWRSELAEASSIEAVRSVEAQGAKIYWATWRGLEVMFPRQDLQRGA</sequence>
<dbReference type="PANTHER" id="PTHR34353:SF2">
    <property type="entry name" value="CRISPR-ASSOCIATED ENDONUCLEASE CAS1 1"/>
    <property type="match status" value="1"/>
</dbReference>
<keyword evidence="1" id="KW-0540">Nuclease</keyword>
<dbReference type="InterPro" id="IPR042211">
    <property type="entry name" value="CRISPR-assoc_Cas1_N"/>
</dbReference>